<keyword evidence="2" id="KW-1185">Reference proteome</keyword>
<name>A0ABY8FQG4_9SPHN</name>
<evidence type="ECO:0000313" key="1">
    <source>
        <dbReference type="EMBL" id="WFL76143.1"/>
    </source>
</evidence>
<accession>A0ABY8FQG4</accession>
<protein>
    <submittedName>
        <fullName evidence="1">Uncharacterized protein</fullName>
    </submittedName>
</protein>
<dbReference type="Proteomes" id="UP001215827">
    <property type="component" value="Chromosome"/>
</dbReference>
<proteinExistence type="predicted"/>
<dbReference type="RefSeq" id="WP_278014909.1">
    <property type="nucleotide sequence ID" value="NZ_CP121106.1"/>
</dbReference>
<organism evidence="1 2">
    <name type="scientific">Altererythrobacter arenosus</name>
    <dbReference type="NCBI Taxonomy" id="3032592"/>
    <lineage>
        <taxon>Bacteria</taxon>
        <taxon>Pseudomonadati</taxon>
        <taxon>Pseudomonadota</taxon>
        <taxon>Alphaproteobacteria</taxon>
        <taxon>Sphingomonadales</taxon>
        <taxon>Erythrobacteraceae</taxon>
        <taxon>Altererythrobacter</taxon>
    </lineage>
</organism>
<reference evidence="1 2" key="1">
    <citation type="submission" date="2023-03" db="EMBL/GenBank/DDBJ databases">
        <title>Altererythrobacter sp. CAU 1644 isolated from sand.</title>
        <authorList>
            <person name="Kim W."/>
        </authorList>
    </citation>
    <scope>NUCLEOTIDE SEQUENCE [LARGE SCALE GENOMIC DNA]</scope>
    <source>
        <strain evidence="1 2">CAU 1644</strain>
    </source>
</reference>
<dbReference type="EMBL" id="CP121106">
    <property type="protein sequence ID" value="WFL76143.1"/>
    <property type="molecule type" value="Genomic_DNA"/>
</dbReference>
<evidence type="ECO:0000313" key="2">
    <source>
        <dbReference type="Proteomes" id="UP001215827"/>
    </source>
</evidence>
<gene>
    <name evidence="1" type="ORF">P7228_09020</name>
</gene>
<sequence length="68" mass="7930">MAYTQSDLAAQNRFPWYFGAKIGLNWFHLNRSFLWQKSKPQLPQSEKTSGFLCPRLKPSLLPVRSSKM</sequence>